<dbReference type="InterPro" id="IPR029058">
    <property type="entry name" value="AB_hydrolase_fold"/>
</dbReference>
<dbReference type="RefSeq" id="WP_188675670.1">
    <property type="nucleotide sequence ID" value="NZ_BMGP01000002.1"/>
</dbReference>
<dbReference type="EMBL" id="BMGP01000002">
    <property type="protein sequence ID" value="GGF21406.1"/>
    <property type="molecule type" value="Genomic_DNA"/>
</dbReference>
<dbReference type="SUPFAM" id="SSF53474">
    <property type="entry name" value="alpha/beta-Hydrolases"/>
    <property type="match status" value="1"/>
</dbReference>
<evidence type="ECO:0000259" key="1">
    <source>
        <dbReference type="Pfam" id="PF12697"/>
    </source>
</evidence>
<feature type="domain" description="AB hydrolase-1" evidence="1">
    <location>
        <begin position="41"/>
        <end position="274"/>
    </location>
</feature>
<comment type="caution">
    <text evidence="2">The sequence shown here is derived from an EMBL/GenBank/DDBJ whole genome shotgun (WGS) entry which is preliminary data.</text>
</comment>
<organism evidence="2 3">
    <name type="scientific">Subtercola lobariae</name>
    <dbReference type="NCBI Taxonomy" id="1588641"/>
    <lineage>
        <taxon>Bacteria</taxon>
        <taxon>Bacillati</taxon>
        <taxon>Actinomycetota</taxon>
        <taxon>Actinomycetes</taxon>
        <taxon>Micrococcales</taxon>
        <taxon>Microbacteriaceae</taxon>
        <taxon>Subtercola</taxon>
    </lineage>
</organism>
<proteinExistence type="predicted"/>
<evidence type="ECO:0000313" key="2">
    <source>
        <dbReference type="EMBL" id="GGF21406.1"/>
    </source>
</evidence>
<dbReference type="Pfam" id="PF12697">
    <property type="entry name" value="Abhydrolase_6"/>
    <property type="match status" value="1"/>
</dbReference>
<accession>A0A917B3R5</accession>
<dbReference type="InterPro" id="IPR000073">
    <property type="entry name" value="AB_hydrolase_1"/>
</dbReference>
<protein>
    <submittedName>
        <fullName evidence="2">Thioesterase</fullName>
    </submittedName>
</protein>
<dbReference type="Proteomes" id="UP000598775">
    <property type="component" value="Unassembled WGS sequence"/>
</dbReference>
<dbReference type="AlphaFoldDB" id="A0A917B3R5"/>
<name>A0A917B3R5_9MICO</name>
<dbReference type="Gene3D" id="3.40.50.1820">
    <property type="entry name" value="alpha/beta hydrolase"/>
    <property type="match status" value="1"/>
</dbReference>
<gene>
    <name evidence="2" type="ORF">GCM10011399_13870</name>
</gene>
<dbReference type="GO" id="GO:0003824">
    <property type="term" value="F:catalytic activity"/>
    <property type="evidence" value="ECO:0007669"/>
    <property type="project" value="UniProtKB-ARBA"/>
</dbReference>
<evidence type="ECO:0000313" key="3">
    <source>
        <dbReference type="Proteomes" id="UP000598775"/>
    </source>
</evidence>
<keyword evidence="3" id="KW-1185">Reference proteome</keyword>
<reference evidence="2 3" key="1">
    <citation type="journal article" date="2014" name="Int. J. Syst. Evol. Microbiol.">
        <title>Complete genome sequence of Corynebacterium casei LMG S-19264T (=DSM 44701T), isolated from a smear-ripened cheese.</title>
        <authorList>
            <consortium name="US DOE Joint Genome Institute (JGI-PGF)"/>
            <person name="Walter F."/>
            <person name="Albersmeier A."/>
            <person name="Kalinowski J."/>
            <person name="Ruckert C."/>
        </authorList>
    </citation>
    <scope>NUCLEOTIDE SEQUENCE [LARGE SCALE GENOMIC DNA]</scope>
    <source>
        <strain evidence="2 3">CGMCC 1.12976</strain>
    </source>
</reference>
<sequence length="300" mass="31627">MTATKSEPISHTIASEGEFSGLNLTGRAILPAEHPADVPLIIALHGGTYTSEYFDIPGHSLLTLAGDAGIPIIALDRPGYAGSTALAPEDSTILKNAEVLDGAIGELWQKYGAGTTGIVLIGHSIGGAIATAIAARQPSWPLLGLAVSGCLLDVPKESAAAWEALPDIPFIDLPTPMKDQVMFGPADSVDDAMPAASYPSNAPVPRAELIDITTTWIAGLRELAAKITVPVMSRQAEFDALWITDEDQVKQFGEIFTSSPVVDAKLFKQTGHCIDFHRLGTAFQLEELAFALRCSVLVSA</sequence>